<dbReference type="EMBL" id="CM047585">
    <property type="protein sequence ID" value="KAI9909871.1"/>
    <property type="molecule type" value="Genomic_DNA"/>
</dbReference>
<proteinExistence type="predicted"/>
<sequence length="723" mass="81412">MHLIRETQCEVEVMKPVLDELEVMRLCHSFGMMSSVDETDFEFDILNAREFDEDFARFLRTDLFENKCPGEVRFKGLFGKQAQITVALADMKACSAEMLTSLSKLCEGVYCVKTKADVRSGTEVEDVGKLNETLVVFSWIRDELFKPQALRDTPTLVLRFLTVLTPDIICCTSTPDLEQLRVAMIDSEKPQVEDLSSYSVAFCIEKQEDAHDGTVCVARTSVNLHETLQDCSSMCLLKGSYPALAVLKTMKSEIRTESFQLTFRSSARLSFAAWLKAESDHYQIKLSRAIIRTPALCESLLREFHMWPETQVLESRKALDTLHRYEPTSKSKQLDEAIARQRGALKNISNSLFQLSRSSPECHPTQEGITHYVRFRAWALAEGVWKLDRDSRVIVDLPLRLGEIMQALWGLYSVDQDTDVARVLSMSPTSTKDHILAWIATHRARCHVPADTSSARWHSFVAKTAAPLSKIQKQWWLALESVVAAGKRAKWAKWKREQRRGTADVDEPTRRVVEMEMSRLCTRLLQRQGPVLSLSASVRKGSVVCSGIKEAPPASCEVQEVVKITRDDGRTTGTLEMLGQYERTADEAYVAMFTVKTRSAVQVCTSSEGMEVKVLSFPSFQPTDAVPRASVKTVRTFGKIASACDFESRTRSLAFLADESMAIYKFDEAFKQMDVMKTIDLSVHSTLPVLPFTDVFMLDPSVYVTDASGSTQRFNLTTDEIST</sequence>
<protein>
    <submittedName>
        <fullName evidence="1">Uncharacterized protein</fullName>
    </submittedName>
</protein>
<evidence type="ECO:0000313" key="2">
    <source>
        <dbReference type="Proteomes" id="UP001163321"/>
    </source>
</evidence>
<keyword evidence="2" id="KW-1185">Reference proteome</keyword>
<organism evidence="1 2">
    <name type="scientific">Peronosclerospora sorghi</name>
    <dbReference type="NCBI Taxonomy" id="230839"/>
    <lineage>
        <taxon>Eukaryota</taxon>
        <taxon>Sar</taxon>
        <taxon>Stramenopiles</taxon>
        <taxon>Oomycota</taxon>
        <taxon>Peronosporomycetes</taxon>
        <taxon>Peronosporales</taxon>
        <taxon>Peronosporaceae</taxon>
        <taxon>Peronosclerospora</taxon>
    </lineage>
</organism>
<gene>
    <name evidence="1" type="ORF">PsorP6_010915</name>
</gene>
<accession>A0ACC0VVU3</accession>
<name>A0ACC0VVU3_9STRA</name>
<comment type="caution">
    <text evidence="1">The sequence shown here is derived from an EMBL/GenBank/DDBJ whole genome shotgun (WGS) entry which is preliminary data.</text>
</comment>
<dbReference type="Proteomes" id="UP001163321">
    <property type="component" value="Chromosome 6"/>
</dbReference>
<reference evidence="1 2" key="1">
    <citation type="journal article" date="2022" name="bioRxiv">
        <title>The genome of the oomycete Peronosclerospora sorghi, a cosmopolitan pathogen of maize and sorghum, is inflated with dispersed pseudogenes.</title>
        <authorList>
            <person name="Fletcher K."/>
            <person name="Martin F."/>
            <person name="Isakeit T."/>
            <person name="Cavanaugh K."/>
            <person name="Magill C."/>
            <person name="Michelmore R."/>
        </authorList>
    </citation>
    <scope>NUCLEOTIDE SEQUENCE [LARGE SCALE GENOMIC DNA]</scope>
    <source>
        <strain evidence="1">P6</strain>
    </source>
</reference>
<evidence type="ECO:0000313" key="1">
    <source>
        <dbReference type="EMBL" id="KAI9909871.1"/>
    </source>
</evidence>